<dbReference type="AlphaFoldDB" id="A0A009HKY6"/>
<name>A0A009HKY6_ACIB9</name>
<sequence length="44" mass="5069">MVTQGKERLLLVYDPTCGSGYLLLWVKNEGNNRKLKKSGRIFEI</sequence>
<evidence type="ECO:0000313" key="1">
    <source>
        <dbReference type="EMBL" id="EXB04807.1"/>
    </source>
</evidence>
<dbReference type="PATRIC" id="fig|1310613.3.peg.2702"/>
<comment type="caution">
    <text evidence="1">The sequence shown here is derived from an EMBL/GenBank/DDBJ whole genome shotgun (WGS) entry which is preliminary data.</text>
</comment>
<proteinExistence type="predicted"/>
<organism evidence="1 2">
    <name type="scientific">Acinetobacter baumannii (strain 1295743)</name>
    <dbReference type="NCBI Taxonomy" id="1310613"/>
    <lineage>
        <taxon>Bacteria</taxon>
        <taxon>Pseudomonadati</taxon>
        <taxon>Pseudomonadota</taxon>
        <taxon>Gammaproteobacteria</taxon>
        <taxon>Moraxellales</taxon>
        <taxon>Moraxellaceae</taxon>
        <taxon>Acinetobacter</taxon>
        <taxon>Acinetobacter calcoaceticus/baumannii complex</taxon>
    </lineage>
</organism>
<gene>
    <name evidence="1" type="ORF">J512_2806</name>
</gene>
<dbReference type="Proteomes" id="UP000020595">
    <property type="component" value="Unassembled WGS sequence"/>
</dbReference>
<reference evidence="1 2" key="1">
    <citation type="submission" date="2014-02" db="EMBL/GenBank/DDBJ databases">
        <title>Comparative genomics and transcriptomics to identify genetic mechanisms underlying the emergence of carbapenem resistant Acinetobacter baumannii (CRAb).</title>
        <authorList>
            <person name="Harris A.D."/>
            <person name="Johnson K.J."/>
            <person name="George J."/>
            <person name="Shefchek K."/>
            <person name="Daugherty S.C."/>
            <person name="Parankush S."/>
            <person name="Sadzewicz L."/>
            <person name="Tallon L."/>
            <person name="Sengamalay N."/>
            <person name="Hazen T.H."/>
            <person name="Rasko D.A."/>
        </authorList>
    </citation>
    <scope>NUCLEOTIDE SEQUENCE [LARGE SCALE GENOMIC DNA]</scope>
    <source>
        <strain evidence="1 2">1295743</strain>
    </source>
</reference>
<evidence type="ECO:0000313" key="2">
    <source>
        <dbReference type="Proteomes" id="UP000020595"/>
    </source>
</evidence>
<accession>A0A009HKY6</accession>
<protein>
    <submittedName>
        <fullName evidence="1">Uncharacterized protein</fullName>
    </submittedName>
</protein>
<dbReference type="EMBL" id="JEWH01000039">
    <property type="protein sequence ID" value="EXB04807.1"/>
    <property type="molecule type" value="Genomic_DNA"/>
</dbReference>